<evidence type="ECO:0000313" key="3">
    <source>
        <dbReference type="Proteomes" id="UP000292424"/>
    </source>
</evidence>
<dbReference type="Pfam" id="PF13385">
    <property type="entry name" value="Laminin_G_3"/>
    <property type="match status" value="1"/>
</dbReference>
<dbReference type="Gene3D" id="2.60.120.200">
    <property type="match status" value="1"/>
</dbReference>
<dbReference type="Pfam" id="PF08522">
    <property type="entry name" value="BT_3987-like_N"/>
    <property type="match status" value="1"/>
</dbReference>
<gene>
    <name evidence="2" type="ORF">E0W69_008420</name>
</gene>
<proteinExistence type="predicted"/>
<reference evidence="2 3" key="1">
    <citation type="submission" date="2019-09" db="EMBL/GenBank/DDBJ databases">
        <title>Complete genome sequence of Arachidicoccus sp. B3-10 isolated from apple orchard soil.</title>
        <authorList>
            <person name="Kim H.S."/>
            <person name="Han K.-I."/>
            <person name="Suh M.K."/>
            <person name="Lee K.C."/>
            <person name="Eom M.K."/>
            <person name="Kim J.-S."/>
            <person name="Kang S.W."/>
            <person name="Sin Y."/>
            <person name="Lee J.-S."/>
        </authorList>
    </citation>
    <scope>NUCLEOTIDE SEQUENCE [LARGE SCALE GENOMIC DNA]</scope>
    <source>
        <strain evidence="2 3">B3-10</strain>
    </source>
</reference>
<organism evidence="2 3">
    <name type="scientific">Rhizosphaericola mali</name>
    <dbReference type="NCBI Taxonomy" id="2545455"/>
    <lineage>
        <taxon>Bacteria</taxon>
        <taxon>Pseudomonadati</taxon>
        <taxon>Bacteroidota</taxon>
        <taxon>Chitinophagia</taxon>
        <taxon>Chitinophagales</taxon>
        <taxon>Chitinophagaceae</taxon>
        <taxon>Rhizosphaericola</taxon>
    </lineage>
</organism>
<dbReference type="EMBL" id="CP044016">
    <property type="protein sequence ID" value="QES88676.1"/>
    <property type="molecule type" value="Genomic_DNA"/>
</dbReference>
<dbReference type="PROSITE" id="PS51257">
    <property type="entry name" value="PROKAR_LIPOPROTEIN"/>
    <property type="match status" value="1"/>
</dbReference>
<dbReference type="InterPro" id="IPR013728">
    <property type="entry name" value="BT_3987-like_N"/>
</dbReference>
<feature type="domain" description="BT-3987-like N-terminal" evidence="1">
    <location>
        <begin position="30"/>
        <end position="146"/>
    </location>
</feature>
<dbReference type="Gene3D" id="2.60.40.1740">
    <property type="entry name" value="hypothetical protein (bacova_03559)"/>
    <property type="match status" value="1"/>
</dbReference>
<accession>A0A5P2FYT8</accession>
<dbReference type="AlphaFoldDB" id="A0A5P2FYT8"/>
<evidence type="ECO:0000313" key="2">
    <source>
        <dbReference type="EMBL" id="QES88676.1"/>
    </source>
</evidence>
<name>A0A5P2FYT8_9BACT</name>
<keyword evidence="3" id="KW-1185">Reference proteome</keyword>
<dbReference type="KEGG" id="arac:E0W69_008420"/>
<dbReference type="GO" id="GO:0004553">
    <property type="term" value="F:hydrolase activity, hydrolyzing O-glycosyl compounds"/>
    <property type="evidence" value="ECO:0007669"/>
    <property type="project" value="UniProtKB-ARBA"/>
</dbReference>
<dbReference type="InterPro" id="IPR013320">
    <property type="entry name" value="ConA-like_dom_sf"/>
</dbReference>
<evidence type="ECO:0000259" key="1">
    <source>
        <dbReference type="Pfam" id="PF08522"/>
    </source>
</evidence>
<dbReference type="GO" id="GO:0005975">
    <property type="term" value="P:carbohydrate metabolic process"/>
    <property type="evidence" value="ECO:0007669"/>
    <property type="project" value="UniProtKB-ARBA"/>
</dbReference>
<dbReference type="Proteomes" id="UP000292424">
    <property type="component" value="Chromosome"/>
</dbReference>
<protein>
    <submittedName>
        <fullName evidence="2">DUF1735 domain-containing protein</fullName>
    </submittedName>
</protein>
<dbReference type="SUPFAM" id="SSF49899">
    <property type="entry name" value="Concanavalin A-like lectins/glucanases"/>
    <property type="match status" value="1"/>
</dbReference>
<dbReference type="OrthoDB" id="9814380at2"/>
<sequence>MYMKKIIPLILLFIIGISCNKIDSIKNGPNGIYLNEATSSNTTAVDITGSGDTALLTLTPKIVYPVNENTQVDISVDQSLIESYNTMNGTNFIILPTENYTIYSTTSVINAGLASGSTISIRFNAVDTLSRANKYILPITIKSNSGVGVINGSKTIYYTIDNSVLIKTAASLTNNFFTPNFTGDSAILLGGLTSFTYEALISANNFQSTYPFISSIMGVEGYALLRFGDASLSPGMLQFAASNNISNSTSLNTNQWYHIAAVVSNRVATLYVDGVQVAQGTAFAASTYSFIGRQFFIGKSYDTRYFDGSISECRLWKEARTADQLKTYEYRIDPLTPNLLAYWKFNEGTGNIAKDYTGHGFDATANSSVSWVSVSLPQN</sequence>